<proteinExistence type="predicted"/>
<keyword evidence="2" id="KW-1185">Reference proteome</keyword>
<dbReference type="AlphaFoldDB" id="A0AAD4MHC3"/>
<accession>A0AAD4MHC3</accession>
<name>A0AAD4MHC3_9BILA</name>
<organism evidence="1 2">
    <name type="scientific">Ditylenchus destructor</name>
    <dbReference type="NCBI Taxonomy" id="166010"/>
    <lineage>
        <taxon>Eukaryota</taxon>
        <taxon>Metazoa</taxon>
        <taxon>Ecdysozoa</taxon>
        <taxon>Nematoda</taxon>
        <taxon>Chromadorea</taxon>
        <taxon>Rhabditida</taxon>
        <taxon>Tylenchina</taxon>
        <taxon>Tylenchomorpha</taxon>
        <taxon>Sphaerularioidea</taxon>
        <taxon>Anguinidae</taxon>
        <taxon>Anguininae</taxon>
        <taxon>Ditylenchus</taxon>
    </lineage>
</organism>
<evidence type="ECO:0000313" key="2">
    <source>
        <dbReference type="Proteomes" id="UP001201812"/>
    </source>
</evidence>
<comment type="caution">
    <text evidence="1">The sequence shown here is derived from an EMBL/GenBank/DDBJ whole genome shotgun (WGS) entry which is preliminary data.</text>
</comment>
<sequence length="186" mass="21435">MFDKEVTTEEYNEWIARNGYSKKVPVEGQIAGNESTENGHPNTRHDIATTVFTAYVELKDETWPLFQHLIRLLTDPLIYIRSLSLFPQMEVLNLLTKATNPDRDRLQCKKLKIHFNDDSRKFVAWIKDHVRCDEFVIYGNKDSNYDEELLNLFLTGAPCTTAINIITYDLLNVIVDLVQGVKLEAG</sequence>
<protein>
    <submittedName>
        <fullName evidence="1">Uncharacterized protein</fullName>
    </submittedName>
</protein>
<dbReference type="EMBL" id="JAKKPZ010000423">
    <property type="protein sequence ID" value="KAI1695243.1"/>
    <property type="molecule type" value="Genomic_DNA"/>
</dbReference>
<evidence type="ECO:0000313" key="1">
    <source>
        <dbReference type="EMBL" id="KAI1695243.1"/>
    </source>
</evidence>
<reference evidence="1" key="1">
    <citation type="submission" date="2022-01" db="EMBL/GenBank/DDBJ databases">
        <title>Genome Sequence Resource for Two Populations of Ditylenchus destructor, the Migratory Endoparasitic Phytonematode.</title>
        <authorList>
            <person name="Zhang H."/>
            <person name="Lin R."/>
            <person name="Xie B."/>
        </authorList>
    </citation>
    <scope>NUCLEOTIDE SEQUENCE</scope>
    <source>
        <strain evidence="1">BazhouSP</strain>
    </source>
</reference>
<gene>
    <name evidence="1" type="ORF">DdX_19689</name>
</gene>
<dbReference type="Proteomes" id="UP001201812">
    <property type="component" value="Unassembled WGS sequence"/>
</dbReference>